<evidence type="ECO:0000313" key="2">
    <source>
        <dbReference type="Proteomes" id="UP001595882"/>
    </source>
</evidence>
<keyword evidence="2" id="KW-1185">Reference proteome</keyword>
<comment type="caution">
    <text evidence="1">The sequence shown here is derived from an EMBL/GenBank/DDBJ whole genome shotgun (WGS) entry which is preliminary data.</text>
</comment>
<dbReference type="InterPro" id="IPR014962">
    <property type="entry name" value="YolD"/>
</dbReference>
<reference evidence="2" key="1">
    <citation type="journal article" date="2019" name="Int. J. Syst. Evol. Microbiol.">
        <title>The Global Catalogue of Microorganisms (GCM) 10K type strain sequencing project: providing services to taxonomists for standard genome sequencing and annotation.</title>
        <authorList>
            <consortium name="The Broad Institute Genomics Platform"/>
            <consortium name="The Broad Institute Genome Sequencing Center for Infectious Disease"/>
            <person name="Wu L."/>
            <person name="Ma J."/>
        </authorList>
    </citation>
    <scope>NUCLEOTIDE SEQUENCE [LARGE SCALE GENOMIC DNA]</scope>
    <source>
        <strain evidence="2">CCUG 37865</strain>
    </source>
</reference>
<sequence length="108" mass="12882">MHSDRGSIKWASLMLPEHVKILRDMWQEDEVEAKKNIDEQQLEENAQILVEAFVLNKRVKIKYYNESYYKTDHCAIVRIDRYNQSIRVENMESERITIPLENILTVEG</sequence>
<dbReference type="PANTHER" id="PTHR40051:SF1">
    <property type="entry name" value="YOLD-LIKE FAMILY PROTEIN"/>
    <property type="match status" value="1"/>
</dbReference>
<accession>A0ABV8WT19</accession>
<name>A0ABV8WT19_9BACI</name>
<protein>
    <submittedName>
        <fullName evidence="1">YolD-like family protein</fullName>
    </submittedName>
</protein>
<evidence type="ECO:0000313" key="1">
    <source>
        <dbReference type="EMBL" id="MFC4402068.1"/>
    </source>
</evidence>
<dbReference type="PANTHER" id="PTHR40051">
    <property type="entry name" value="IG HYPOTHETICAL 15966"/>
    <property type="match status" value="1"/>
</dbReference>
<proteinExistence type="predicted"/>
<gene>
    <name evidence="1" type="ORF">ACFOY7_03155</name>
</gene>
<dbReference type="EMBL" id="JBHSDT010000003">
    <property type="protein sequence ID" value="MFC4402068.1"/>
    <property type="molecule type" value="Genomic_DNA"/>
</dbReference>
<organism evidence="1 2">
    <name type="scientific">Gracilibacillus xinjiangensis</name>
    <dbReference type="NCBI Taxonomy" id="1193282"/>
    <lineage>
        <taxon>Bacteria</taxon>
        <taxon>Bacillati</taxon>
        <taxon>Bacillota</taxon>
        <taxon>Bacilli</taxon>
        <taxon>Bacillales</taxon>
        <taxon>Bacillaceae</taxon>
        <taxon>Gracilibacillus</taxon>
    </lineage>
</organism>
<dbReference type="RefSeq" id="WP_390249300.1">
    <property type="nucleotide sequence ID" value="NZ_JBHSDT010000003.1"/>
</dbReference>
<dbReference type="Pfam" id="PF08863">
    <property type="entry name" value="YolD"/>
    <property type="match status" value="1"/>
</dbReference>
<dbReference type="Proteomes" id="UP001595882">
    <property type="component" value="Unassembled WGS sequence"/>
</dbReference>